<sequence length="207" mass="24114">MITIKSVPVSDIKDTFLPCQGKLWHDWCRINKELYRLTGQNIEKEKSRKLSELIEKREEQCKNSFSELIQSFVKHLSSSHRTERKYFLKWTQILLDAHVTDSLSSLLQNYHEKWSEVLDLQKKSDKYEKLIPKQAELAKLSNNLQSATCGLEHIFREMAQIYEAHKSLNKPPNAEQTDWSKYPELAAELMISGHPMELMDGDAGHVL</sequence>
<dbReference type="EMBL" id="JBBPFD010000034">
    <property type="protein sequence ID" value="KAK7880943.1"/>
    <property type="molecule type" value="Genomic_DNA"/>
</dbReference>
<dbReference type="AlphaFoldDB" id="A0AAW0MLD5"/>
<organism evidence="2 3">
    <name type="scientific">Mugilogobius chulae</name>
    <name type="common">yellowstripe goby</name>
    <dbReference type="NCBI Taxonomy" id="88201"/>
    <lineage>
        <taxon>Eukaryota</taxon>
        <taxon>Metazoa</taxon>
        <taxon>Chordata</taxon>
        <taxon>Craniata</taxon>
        <taxon>Vertebrata</taxon>
        <taxon>Euteleostomi</taxon>
        <taxon>Actinopterygii</taxon>
        <taxon>Neopterygii</taxon>
        <taxon>Teleostei</taxon>
        <taxon>Neoteleostei</taxon>
        <taxon>Acanthomorphata</taxon>
        <taxon>Gobiaria</taxon>
        <taxon>Gobiiformes</taxon>
        <taxon>Gobioidei</taxon>
        <taxon>Gobiidae</taxon>
        <taxon>Gobionellinae</taxon>
        <taxon>Mugilogobius</taxon>
    </lineage>
</organism>
<reference evidence="3" key="1">
    <citation type="submission" date="2024-04" db="EMBL/GenBank/DDBJ databases">
        <title>Salinicola lusitanus LLJ914,a marine bacterium isolated from the Okinawa Trough.</title>
        <authorList>
            <person name="Li J."/>
        </authorList>
    </citation>
    <scope>NUCLEOTIDE SEQUENCE [LARGE SCALE GENOMIC DNA]</scope>
</reference>
<dbReference type="Proteomes" id="UP001460270">
    <property type="component" value="Unassembled WGS sequence"/>
</dbReference>
<evidence type="ECO:0000313" key="2">
    <source>
        <dbReference type="EMBL" id="KAK7880943.1"/>
    </source>
</evidence>
<gene>
    <name evidence="2" type="ORF">WMY93_032397</name>
</gene>
<comment type="caution">
    <text evidence="2">The sequence shown here is derived from an EMBL/GenBank/DDBJ whole genome shotgun (WGS) entry which is preliminary data.</text>
</comment>
<accession>A0AAW0MLD5</accession>
<dbReference type="Pfam" id="PF25683">
    <property type="entry name" value="URGCP_GTPase"/>
    <property type="match status" value="1"/>
</dbReference>
<proteinExistence type="predicted"/>
<evidence type="ECO:0000313" key="3">
    <source>
        <dbReference type="Proteomes" id="UP001460270"/>
    </source>
</evidence>
<protein>
    <recommendedName>
        <fullName evidence="1">VLIG-type G domain-containing protein</fullName>
    </recommendedName>
</protein>
<keyword evidence="3" id="KW-1185">Reference proteome</keyword>
<feature type="domain" description="VLIG-type G" evidence="1">
    <location>
        <begin position="32"/>
        <end position="205"/>
    </location>
</feature>
<dbReference type="PANTHER" id="PTHR22796:SF6">
    <property type="entry name" value="INTERFERON-INDUCED VERY LARGE GTPASE 1-RELATED"/>
    <property type="match status" value="1"/>
</dbReference>
<name>A0AAW0MLD5_9GOBI</name>
<dbReference type="PANTHER" id="PTHR22796">
    <property type="entry name" value="URG4-RELATED"/>
    <property type="match status" value="1"/>
</dbReference>
<evidence type="ECO:0000259" key="1">
    <source>
        <dbReference type="Pfam" id="PF25683"/>
    </source>
</evidence>
<dbReference type="InterPro" id="IPR030383">
    <property type="entry name" value="G_VLIG_dom"/>
</dbReference>